<reference evidence="6 7" key="1">
    <citation type="journal article" date="2020" name="J. Phycol.">
        <title>Comparative genome analysis reveals Cyanidiococcus gen. nov., a new extremophilic red algal genus sister to Cyanidioschyzon (Cyanidioschyzonaceae, Rhodophyta).</title>
        <authorList>
            <person name="Liu S.-L."/>
            <person name="Chiang Y.-R."/>
            <person name="Yoon H.S."/>
            <person name="Fu H.-Y."/>
        </authorList>
    </citation>
    <scope>NUCLEOTIDE SEQUENCE [LARGE SCALE GENOMIC DNA]</scope>
    <source>
        <strain evidence="6 7">THAL066</strain>
    </source>
</reference>
<dbReference type="CDD" id="cd02909">
    <property type="entry name" value="cupin_pirin_N"/>
    <property type="match status" value="1"/>
</dbReference>
<protein>
    <recommendedName>
        <fullName evidence="8">Pirin</fullName>
    </recommendedName>
</protein>
<keyword evidence="7" id="KW-1185">Reference proteome</keyword>
<dbReference type="GO" id="GO:0046872">
    <property type="term" value="F:metal ion binding"/>
    <property type="evidence" value="ECO:0007669"/>
    <property type="project" value="UniProtKB-KW"/>
</dbReference>
<dbReference type="AlphaFoldDB" id="A0A7J7IQ02"/>
<sequence length="277" mass="30457">MPVVEQPRPLERVVTAREQQDGVGARVRRSIGSASLERLDPFLLLDHFRVKPPGGFPEHPHRGFQTVTYMVRGKFRHRDNRGHEGVIAAGDMQWMTAGAGIVHSEIPATEEENEGLQIWINLAAKNKLVPPNYQEKRATDIPLFVTADGNVRVKVLAGIHENMQSDVSTLTPTEMLDVTLAPHTSFQHPVPATWNACMYVLDGLVHVGAEKISAGNLGVFQSNVGDGIGIESGDTTSRVLFLCGEPLHEPVAHYGPIVMNTREEIMQAISDYQAGKF</sequence>
<dbReference type="EMBL" id="VWRR01000003">
    <property type="protein sequence ID" value="KAF6004617.1"/>
    <property type="molecule type" value="Genomic_DNA"/>
</dbReference>
<dbReference type="PANTHER" id="PTHR13903">
    <property type="entry name" value="PIRIN-RELATED"/>
    <property type="match status" value="1"/>
</dbReference>
<evidence type="ECO:0000259" key="4">
    <source>
        <dbReference type="Pfam" id="PF02678"/>
    </source>
</evidence>
<dbReference type="Proteomes" id="UP000530660">
    <property type="component" value="Unassembled WGS sequence"/>
</dbReference>
<dbReference type="InterPro" id="IPR012093">
    <property type="entry name" value="Pirin"/>
</dbReference>
<dbReference type="Pfam" id="PF02678">
    <property type="entry name" value="Pirin"/>
    <property type="match status" value="1"/>
</dbReference>
<feature type="binding site" evidence="2">
    <location>
        <position position="103"/>
    </location>
    <ligand>
        <name>Fe cation</name>
        <dbReference type="ChEBI" id="CHEBI:24875"/>
    </ligand>
</feature>
<feature type="binding site" evidence="2">
    <location>
        <position position="59"/>
    </location>
    <ligand>
        <name>Fe cation</name>
        <dbReference type="ChEBI" id="CHEBI:24875"/>
    </ligand>
</feature>
<evidence type="ECO:0000256" key="3">
    <source>
        <dbReference type="RuleBase" id="RU003457"/>
    </source>
</evidence>
<dbReference type="Gene3D" id="2.60.120.10">
    <property type="entry name" value="Jelly Rolls"/>
    <property type="match status" value="2"/>
</dbReference>
<proteinExistence type="inferred from homology"/>
<feature type="domain" description="Pirin C-terminal" evidence="5">
    <location>
        <begin position="175"/>
        <end position="277"/>
    </location>
</feature>
<dbReference type="InterPro" id="IPR003829">
    <property type="entry name" value="Pirin_N_dom"/>
</dbReference>
<feature type="binding site" evidence="2">
    <location>
        <position position="61"/>
    </location>
    <ligand>
        <name>Fe cation</name>
        <dbReference type="ChEBI" id="CHEBI:24875"/>
    </ligand>
</feature>
<evidence type="ECO:0000313" key="7">
    <source>
        <dbReference type="Proteomes" id="UP000530660"/>
    </source>
</evidence>
<comment type="cofactor">
    <cofactor evidence="2">
        <name>Fe cation</name>
        <dbReference type="ChEBI" id="CHEBI:24875"/>
    </cofactor>
    <text evidence="2">Binds 1 Fe cation per subunit.</text>
</comment>
<accession>A0A7J7IQ02</accession>
<evidence type="ECO:0008006" key="8">
    <source>
        <dbReference type="Google" id="ProtNLM"/>
    </source>
</evidence>
<gene>
    <name evidence="6" type="ORF">F1559_004776</name>
</gene>
<evidence type="ECO:0000313" key="6">
    <source>
        <dbReference type="EMBL" id="KAF6004617.1"/>
    </source>
</evidence>
<dbReference type="InterPro" id="IPR014710">
    <property type="entry name" value="RmlC-like_jellyroll"/>
</dbReference>
<feature type="binding site" evidence="2">
    <location>
        <position position="105"/>
    </location>
    <ligand>
        <name>Fe cation</name>
        <dbReference type="ChEBI" id="CHEBI:24875"/>
    </ligand>
</feature>
<evidence type="ECO:0000256" key="2">
    <source>
        <dbReference type="PIRSR" id="PIRSR006232-1"/>
    </source>
</evidence>
<evidence type="ECO:0000259" key="5">
    <source>
        <dbReference type="Pfam" id="PF05726"/>
    </source>
</evidence>
<dbReference type="Pfam" id="PF05726">
    <property type="entry name" value="Pirin_C"/>
    <property type="match status" value="1"/>
</dbReference>
<dbReference type="InterPro" id="IPR011051">
    <property type="entry name" value="RmlC_Cupin_sf"/>
</dbReference>
<dbReference type="PIRSF" id="PIRSF006232">
    <property type="entry name" value="Pirin"/>
    <property type="match status" value="1"/>
</dbReference>
<feature type="domain" description="Pirin N-terminal" evidence="4">
    <location>
        <begin position="25"/>
        <end position="120"/>
    </location>
</feature>
<comment type="similarity">
    <text evidence="1 3">Belongs to the pirin family.</text>
</comment>
<dbReference type="PANTHER" id="PTHR13903:SF8">
    <property type="entry name" value="PIRIN"/>
    <property type="match status" value="1"/>
</dbReference>
<dbReference type="SUPFAM" id="SSF51182">
    <property type="entry name" value="RmlC-like cupins"/>
    <property type="match status" value="1"/>
</dbReference>
<evidence type="ECO:0000256" key="1">
    <source>
        <dbReference type="ARBA" id="ARBA00008416"/>
    </source>
</evidence>
<keyword evidence="2" id="KW-0479">Metal-binding</keyword>
<comment type="caution">
    <text evidence="6">The sequence shown here is derived from an EMBL/GenBank/DDBJ whole genome shotgun (WGS) entry which is preliminary data.</text>
</comment>
<dbReference type="InterPro" id="IPR008778">
    <property type="entry name" value="Pirin_C_dom"/>
</dbReference>
<organism evidence="6 7">
    <name type="scientific">Cyanidiococcus yangmingshanensis</name>
    <dbReference type="NCBI Taxonomy" id="2690220"/>
    <lineage>
        <taxon>Eukaryota</taxon>
        <taxon>Rhodophyta</taxon>
        <taxon>Bangiophyceae</taxon>
        <taxon>Cyanidiales</taxon>
        <taxon>Cyanidiaceae</taxon>
        <taxon>Cyanidiococcus</taxon>
    </lineage>
</organism>
<keyword evidence="2" id="KW-0408">Iron</keyword>
<dbReference type="CDD" id="cd02247">
    <property type="entry name" value="cupin_pirin_C"/>
    <property type="match status" value="1"/>
</dbReference>
<name>A0A7J7IQ02_9RHOD</name>
<dbReference type="OrthoDB" id="198735at2759"/>